<comment type="caution">
    <text evidence="3">The sequence shown here is derived from an EMBL/GenBank/DDBJ whole genome shotgun (WGS) entry which is preliminary data.</text>
</comment>
<evidence type="ECO:0000259" key="2">
    <source>
        <dbReference type="Pfam" id="PF02752"/>
    </source>
</evidence>
<dbReference type="InterPro" id="IPR014752">
    <property type="entry name" value="Arrestin-like_C"/>
</dbReference>
<evidence type="ECO:0000313" key="3">
    <source>
        <dbReference type="EMBL" id="GMR32263.1"/>
    </source>
</evidence>
<dbReference type="Gene3D" id="2.60.40.640">
    <property type="match status" value="1"/>
</dbReference>
<feature type="non-terminal residue" evidence="3">
    <location>
        <position position="1"/>
    </location>
</feature>
<organism evidence="3 4">
    <name type="scientific">Pristionchus mayeri</name>
    <dbReference type="NCBI Taxonomy" id="1317129"/>
    <lineage>
        <taxon>Eukaryota</taxon>
        <taxon>Metazoa</taxon>
        <taxon>Ecdysozoa</taxon>
        <taxon>Nematoda</taxon>
        <taxon>Chromadorea</taxon>
        <taxon>Rhabditida</taxon>
        <taxon>Rhabditina</taxon>
        <taxon>Diplogasteromorpha</taxon>
        <taxon>Diplogasteroidea</taxon>
        <taxon>Neodiplogasteridae</taxon>
        <taxon>Pristionchus</taxon>
    </lineage>
</organism>
<keyword evidence="4" id="KW-1185">Reference proteome</keyword>
<proteinExistence type="predicted"/>
<reference evidence="4" key="1">
    <citation type="submission" date="2022-10" db="EMBL/GenBank/DDBJ databases">
        <title>Genome assembly of Pristionchus species.</title>
        <authorList>
            <person name="Yoshida K."/>
            <person name="Sommer R.J."/>
        </authorList>
    </citation>
    <scope>NUCLEOTIDE SEQUENCE [LARGE SCALE GENOMIC DNA]</scope>
    <source>
        <strain evidence="4">RS5460</strain>
    </source>
</reference>
<keyword evidence="1" id="KW-0472">Membrane</keyword>
<gene>
    <name evidence="3" type="ORF">PMAYCL1PPCAC_02458</name>
</gene>
<keyword evidence="1" id="KW-0812">Transmembrane</keyword>
<feature type="transmembrane region" description="Helical" evidence="1">
    <location>
        <begin position="82"/>
        <end position="106"/>
    </location>
</feature>
<dbReference type="InterPro" id="IPR011022">
    <property type="entry name" value="Arrestin_C-like"/>
</dbReference>
<keyword evidence="1" id="KW-1133">Transmembrane helix</keyword>
<sequence length="122" mass="14588">RFNKWSKVELALIEHSVYQACKWNGKKIRQFFQRSDTNELKRMKEKLDVVSGSEYAYSRDFPIPSFNPRYNKWKFIEVKYYLEVRVGVSSLNLFGTFLTLLIPIYIEMDTRAEGPTRKYAEE</sequence>
<dbReference type="Pfam" id="PF02752">
    <property type="entry name" value="Arrestin_C"/>
    <property type="match status" value="1"/>
</dbReference>
<dbReference type="EMBL" id="BTRK01000001">
    <property type="protein sequence ID" value="GMR32263.1"/>
    <property type="molecule type" value="Genomic_DNA"/>
</dbReference>
<protein>
    <recommendedName>
        <fullName evidence="2">Arrestin C-terminal-like domain-containing protein</fullName>
    </recommendedName>
</protein>
<evidence type="ECO:0000313" key="4">
    <source>
        <dbReference type="Proteomes" id="UP001328107"/>
    </source>
</evidence>
<dbReference type="Proteomes" id="UP001328107">
    <property type="component" value="Unassembled WGS sequence"/>
</dbReference>
<accession>A0AAN4Z5E1</accession>
<feature type="non-terminal residue" evidence="3">
    <location>
        <position position="122"/>
    </location>
</feature>
<feature type="domain" description="Arrestin C-terminal-like" evidence="2">
    <location>
        <begin position="6"/>
        <end position="106"/>
    </location>
</feature>
<evidence type="ECO:0000256" key="1">
    <source>
        <dbReference type="SAM" id="Phobius"/>
    </source>
</evidence>
<dbReference type="AlphaFoldDB" id="A0AAN4Z5E1"/>
<name>A0AAN4Z5E1_9BILA</name>